<sequence length="47" mass="5492">MFGCRKESWKRAARAYRIDIQIQFNVATGDLFNTLLSLQFNALGIKW</sequence>
<evidence type="ECO:0000313" key="2">
    <source>
        <dbReference type="Proteomes" id="UP000187203"/>
    </source>
</evidence>
<name>A0A1R3GN38_9ROSI</name>
<organism evidence="1 2">
    <name type="scientific">Corchorus olitorius</name>
    <dbReference type="NCBI Taxonomy" id="93759"/>
    <lineage>
        <taxon>Eukaryota</taxon>
        <taxon>Viridiplantae</taxon>
        <taxon>Streptophyta</taxon>
        <taxon>Embryophyta</taxon>
        <taxon>Tracheophyta</taxon>
        <taxon>Spermatophyta</taxon>
        <taxon>Magnoliopsida</taxon>
        <taxon>eudicotyledons</taxon>
        <taxon>Gunneridae</taxon>
        <taxon>Pentapetalae</taxon>
        <taxon>rosids</taxon>
        <taxon>malvids</taxon>
        <taxon>Malvales</taxon>
        <taxon>Malvaceae</taxon>
        <taxon>Grewioideae</taxon>
        <taxon>Apeibeae</taxon>
        <taxon>Corchorus</taxon>
    </lineage>
</organism>
<dbReference type="Proteomes" id="UP000187203">
    <property type="component" value="Unassembled WGS sequence"/>
</dbReference>
<gene>
    <name evidence="1" type="ORF">COLO4_34213</name>
</gene>
<comment type="caution">
    <text evidence="1">The sequence shown here is derived from an EMBL/GenBank/DDBJ whole genome shotgun (WGS) entry which is preliminary data.</text>
</comment>
<proteinExistence type="predicted"/>
<keyword evidence="2" id="KW-1185">Reference proteome</keyword>
<protein>
    <submittedName>
        <fullName evidence="1">Uncharacterized protein</fullName>
    </submittedName>
</protein>
<accession>A0A1R3GN38</accession>
<dbReference type="AlphaFoldDB" id="A0A1R3GN38"/>
<reference evidence="2" key="1">
    <citation type="submission" date="2013-09" db="EMBL/GenBank/DDBJ databases">
        <title>Corchorus olitorius genome sequencing.</title>
        <authorList>
            <person name="Alam M."/>
            <person name="Haque M.S."/>
            <person name="Islam M.S."/>
            <person name="Emdad E.M."/>
            <person name="Islam M.M."/>
            <person name="Ahmed B."/>
            <person name="Halim A."/>
            <person name="Hossen Q.M.M."/>
            <person name="Hossain M.Z."/>
            <person name="Ahmed R."/>
            <person name="Khan M.M."/>
            <person name="Islam R."/>
            <person name="Rashid M.M."/>
            <person name="Khan S.A."/>
            <person name="Rahman M.S."/>
            <person name="Alam M."/>
            <person name="Yahiya A.S."/>
            <person name="Khan M.S."/>
            <person name="Azam M.S."/>
            <person name="Haque T."/>
            <person name="Lashkar M.Z.H."/>
            <person name="Akhand A.I."/>
            <person name="Morshed G."/>
            <person name="Roy S."/>
            <person name="Uddin K.S."/>
            <person name="Rabeya T."/>
            <person name="Hossain A.S."/>
            <person name="Chowdhury A."/>
            <person name="Snigdha A.R."/>
            <person name="Mortoza M.S."/>
            <person name="Matin S.A."/>
            <person name="Hoque S.M.E."/>
            <person name="Islam M.K."/>
            <person name="Roy D.K."/>
            <person name="Haider R."/>
            <person name="Moosa M.M."/>
            <person name="Elias S.M."/>
            <person name="Hasan A.M."/>
            <person name="Jahan S."/>
            <person name="Shafiuddin M."/>
            <person name="Mahmood N."/>
            <person name="Shommy N.S."/>
        </authorList>
    </citation>
    <scope>NUCLEOTIDE SEQUENCE [LARGE SCALE GENOMIC DNA]</scope>
    <source>
        <strain evidence="2">cv. O-4</strain>
    </source>
</reference>
<evidence type="ECO:0000313" key="1">
    <source>
        <dbReference type="EMBL" id="OMO59447.1"/>
    </source>
</evidence>
<dbReference type="EMBL" id="AWUE01022146">
    <property type="protein sequence ID" value="OMO59447.1"/>
    <property type="molecule type" value="Genomic_DNA"/>
</dbReference>